<feature type="compositionally biased region" description="Basic and acidic residues" evidence="1">
    <location>
        <begin position="1"/>
        <end position="11"/>
    </location>
</feature>
<feature type="region of interest" description="Disordered" evidence="1">
    <location>
        <begin position="1"/>
        <end position="51"/>
    </location>
</feature>
<name>A0A521DKW5_9BACL</name>
<evidence type="ECO:0000313" key="3">
    <source>
        <dbReference type="Proteomes" id="UP000315636"/>
    </source>
</evidence>
<organism evidence="2 3">
    <name type="scientific">Melghirimyces algeriensis</name>
    <dbReference type="NCBI Taxonomy" id="910412"/>
    <lineage>
        <taxon>Bacteria</taxon>
        <taxon>Bacillati</taxon>
        <taxon>Bacillota</taxon>
        <taxon>Bacilli</taxon>
        <taxon>Bacillales</taxon>
        <taxon>Thermoactinomycetaceae</taxon>
        <taxon>Melghirimyces</taxon>
    </lineage>
</organism>
<proteinExistence type="predicted"/>
<reference evidence="2 3" key="1">
    <citation type="submission" date="2017-05" db="EMBL/GenBank/DDBJ databases">
        <authorList>
            <person name="Varghese N."/>
            <person name="Submissions S."/>
        </authorList>
    </citation>
    <scope>NUCLEOTIDE SEQUENCE [LARGE SCALE GENOMIC DNA]</scope>
    <source>
        <strain evidence="2 3">DSM 45474</strain>
    </source>
</reference>
<keyword evidence="3" id="KW-1185">Reference proteome</keyword>
<dbReference type="AlphaFoldDB" id="A0A521DKW5"/>
<sequence length="51" mass="5963">MPTRDERRRSPMVEPEVQEEQENNPSRHVKGDEEEVPFPETAPGQHPPTER</sequence>
<accession>A0A521DKW5</accession>
<dbReference type="RefSeq" id="WP_185956206.1">
    <property type="nucleotide sequence ID" value="NZ_FXTI01000006.1"/>
</dbReference>
<dbReference type="EMBL" id="FXTI01000006">
    <property type="protein sequence ID" value="SMO72336.1"/>
    <property type="molecule type" value="Genomic_DNA"/>
</dbReference>
<evidence type="ECO:0000313" key="2">
    <source>
        <dbReference type="EMBL" id="SMO72336.1"/>
    </source>
</evidence>
<protein>
    <submittedName>
        <fullName evidence="2">Uncharacterized protein</fullName>
    </submittedName>
</protein>
<evidence type="ECO:0000256" key="1">
    <source>
        <dbReference type="SAM" id="MobiDB-lite"/>
    </source>
</evidence>
<dbReference type="Proteomes" id="UP000315636">
    <property type="component" value="Unassembled WGS sequence"/>
</dbReference>
<gene>
    <name evidence="2" type="ORF">SAMN06264849_106113</name>
</gene>